<reference evidence="8 9" key="1">
    <citation type="submission" date="2017-12" db="EMBL/GenBank/DDBJ databases">
        <title>Comparative genomics of Botrytis spp.</title>
        <authorList>
            <person name="Valero-Jimenez C.A."/>
            <person name="Tapia P."/>
            <person name="Veloso J."/>
            <person name="Silva-Moreno E."/>
            <person name="Staats M."/>
            <person name="Valdes J.H."/>
            <person name="Van Kan J.A.L."/>
        </authorList>
    </citation>
    <scope>NUCLEOTIDE SEQUENCE [LARGE SCALE GENOMIC DNA]</scope>
    <source>
        <strain evidence="8 9">Be9601</strain>
    </source>
</reference>
<sequence length="439" mass="48352">MSIPPGAPQPSYILRGHATPIHVAKFIRGNTRLVTGDAEGWVVMWSLESRRGTAVWRAHEGVLLGVGEWGEGVITHGKDNKLIIWKLPPSEEEFISKVLPVDTVSEERRKPWILHMLDVNTMNFCAFAMCPLYTDIKVKEAGEKEKDEEAEAEIEKDEKSEDQLLIAVPNTLTSESIDIFHIPTLHRLHNIPSPGPEKPGMIMCLSLFFHPITKCLTVVSGYEDGSVSVFSFTSPISPPSSFPSAVPSSQPTKWNTIYHSKSHIQPVLSLSLDPSPDRKFFLTSGADDRIIKYLIPTTTNPFSPSPSTSNSNSKSIISSAKDEPKMLRTAHAGQQSIEMRNDGKIAVTGGWDGRARVYGVAKMRELAVLKWHKDGCFAVAVADVLEGGKVERGGDGKGKELVGRLGQLDVKGERLRKARETHWVAVGGKDGKVSLWDVY</sequence>
<keyword evidence="9" id="KW-1185">Reference proteome</keyword>
<name>A0A4Z1JKT5_9HELO</name>
<dbReference type="PANTHER" id="PTHR19854:SF1">
    <property type="entry name" value="GUANINE NUCLEOTIDE-BINDING PROTEIN SUBUNIT BETA-LIKE PROTEIN 1"/>
    <property type="match status" value="1"/>
</dbReference>
<evidence type="ECO:0000256" key="4">
    <source>
        <dbReference type="ARBA" id="ARBA00037931"/>
    </source>
</evidence>
<dbReference type="Pfam" id="PF00400">
    <property type="entry name" value="WD40"/>
    <property type="match status" value="1"/>
</dbReference>
<dbReference type="STRING" id="278938.A0A4Z1JKT5"/>
<protein>
    <recommendedName>
        <fullName evidence="6">ASTRA-associated protein 1</fullName>
    </recommendedName>
</protein>
<evidence type="ECO:0000313" key="9">
    <source>
        <dbReference type="Proteomes" id="UP000297229"/>
    </source>
</evidence>
<evidence type="ECO:0000256" key="2">
    <source>
        <dbReference type="ARBA" id="ARBA00022737"/>
    </source>
</evidence>
<dbReference type="PROSITE" id="PS50082">
    <property type="entry name" value="WD_REPEATS_2"/>
    <property type="match status" value="2"/>
</dbReference>
<evidence type="ECO:0000256" key="5">
    <source>
        <dbReference type="ARBA" id="ARBA00038749"/>
    </source>
</evidence>
<evidence type="ECO:0000256" key="7">
    <source>
        <dbReference type="PROSITE-ProRule" id="PRU00221"/>
    </source>
</evidence>
<dbReference type="Proteomes" id="UP000297229">
    <property type="component" value="Unassembled WGS sequence"/>
</dbReference>
<feature type="repeat" description="WD" evidence="7">
    <location>
        <begin position="424"/>
        <end position="439"/>
    </location>
</feature>
<organism evidence="8 9">
    <name type="scientific">Botrytis elliptica</name>
    <dbReference type="NCBI Taxonomy" id="278938"/>
    <lineage>
        <taxon>Eukaryota</taxon>
        <taxon>Fungi</taxon>
        <taxon>Dikarya</taxon>
        <taxon>Ascomycota</taxon>
        <taxon>Pezizomycotina</taxon>
        <taxon>Leotiomycetes</taxon>
        <taxon>Helotiales</taxon>
        <taxon>Sclerotiniaceae</taxon>
        <taxon>Botrytis</taxon>
    </lineage>
</organism>
<dbReference type="EMBL" id="PQXM01000492">
    <property type="protein sequence ID" value="TGO72090.1"/>
    <property type="molecule type" value="Genomic_DNA"/>
</dbReference>
<evidence type="ECO:0000313" key="8">
    <source>
        <dbReference type="EMBL" id="TGO72090.1"/>
    </source>
</evidence>
<evidence type="ECO:0000256" key="1">
    <source>
        <dbReference type="ARBA" id="ARBA00022574"/>
    </source>
</evidence>
<dbReference type="AlphaFoldDB" id="A0A4Z1JKT5"/>
<proteinExistence type="inferred from homology"/>
<dbReference type="InterPro" id="IPR036322">
    <property type="entry name" value="WD40_repeat_dom_sf"/>
</dbReference>
<comment type="similarity">
    <text evidence="4">Belongs to the WD repeat ASA1 family.</text>
</comment>
<dbReference type="OrthoDB" id="7668193at2759"/>
<feature type="repeat" description="WD" evidence="7">
    <location>
        <begin position="14"/>
        <end position="55"/>
    </location>
</feature>
<dbReference type="SUPFAM" id="SSF50978">
    <property type="entry name" value="WD40 repeat-like"/>
    <property type="match status" value="1"/>
</dbReference>
<evidence type="ECO:0000256" key="6">
    <source>
        <dbReference type="ARBA" id="ARBA00040563"/>
    </source>
</evidence>
<dbReference type="SMART" id="SM00320">
    <property type="entry name" value="WD40"/>
    <property type="match status" value="5"/>
</dbReference>
<keyword evidence="1 7" id="KW-0853">WD repeat</keyword>
<dbReference type="PANTHER" id="PTHR19854">
    <property type="entry name" value="TRANSDUCIN BETA-LIKE 3"/>
    <property type="match status" value="1"/>
</dbReference>
<dbReference type="Gene3D" id="2.130.10.10">
    <property type="entry name" value="YVTN repeat-like/Quinoprotein amine dehydrogenase"/>
    <property type="match status" value="2"/>
</dbReference>
<comment type="subunit">
    <text evidence="5">Component of the ASTRA chromatin remodeling machinery complex.</text>
</comment>
<dbReference type="InterPro" id="IPR015943">
    <property type="entry name" value="WD40/YVTN_repeat-like_dom_sf"/>
</dbReference>
<gene>
    <name evidence="8" type="ORF">BELL_0494g00080</name>
</gene>
<dbReference type="InterPro" id="IPR001680">
    <property type="entry name" value="WD40_rpt"/>
</dbReference>
<keyword evidence="2" id="KW-0677">Repeat</keyword>
<comment type="caution">
    <text evidence="8">The sequence shown here is derived from an EMBL/GenBank/DDBJ whole genome shotgun (WGS) entry which is preliminary data.</text>
</comment>
<evidence type="ECO:0000256" key="3">
    <source>
        <dbReference type="ARBA" id="ARBA00037338"/>
    </source>
</evidence>
<accession>A0A4Z1JKT5</accession>
<comment type="function">
    <text evidence="3">Component of the ASTRA complex involved in chromatin remodeling.</text>
</comment>